<organism evidence="1 2">
    <name type="scientific">Flagellimonas meridianipacifica</name>
    <dbReference type="NCBI Taxonomy" id="1080225"/>
    <lineage>
        <taxon>Bacteria</taxon>
        <taxon>Pseudomonadati</taxon>
        <taxon>Bacteroidota</taxon>
        <taxon>Flavobacteriia</taxon>
        <taxon>Flavobacteriales</taxon>
        <taxon>Flavobacteriaceae</taxon>
        <taxon>Flagellimonas</taxon>
    </lineage>
</organism>
<dbReference type="Proteomes" id="UP000237640">
    <property type="component" value="Unassembled WGS sequence"/>
</dbReference>
<gene>
    <name evidence="1" type="ORF">CLV81_1342</name>
</gene>
<sequence>MLIYNVTINIDDSAHDDWLNWMRDKHIPDMLATGKFSHAKMTRILVEEEMGGTSYSIQYTTKDRSTLEAYYKEDADRLRQDGLKLFADKFVAFRTELEVVSQQIPQNL</sequence>
<accession>A0A2T0MIF5</accession>
<evidence type="ECO:0000313" key="2">
    <source>
        <dbReference type="Proteomes" id="UP000237640"/>
    </source>
</evidence>
<proteinExistence type="predicted"/>
<dbReference type="RefSeq" id="WP_106144237.1">
    <property type="nucleotide sequence ID" value="NZ_PVYX01000001.1"/>
</dbReference>
<dbReference type="AlphaFoldDB" id="A0A2T0MIF5"/>
<keyword evidence="2" id="KW-1185">Reference proteome</keyword>
<evidence type="ECO:0000313" key="1">
    <source>
        <dbReference type="EMBL" id="PRX57339.1"/>
    </source>
</evidence>
<comment type="caution">
    <text evidence="1">The sequence shown here is derived from an EMBL/GenBank/DDBJ whole genome shotgun (WGS) entry which is preliminary data.</text>
</comment>
<dbReference type="Pfam" id="PF14114">
    <property type="entry name" value="DUF4286"/>
    <property type="match status" value="1"/>
</dbReference>
<reference evidence="1 2" key="1">
    <citation type="submission" date="2018-03" db="EMBL/GenBank/DDBJ databases">
        <title>Genomic Encyclopedia of Archaeal and Bacterial Type Strains, Phase II (KMG-II): from individual species to whole genera.</title>
        <authorList>
            <person name="Goeker M."/>
        </authorList>
    </citation>
    <scope>NUCLEOTIDE SEQUENCE [LARGE SCALE GENOMIC DNA]</scope>
    <source>
        <strain evidence="1 2">DSM 25027</strain>
    </source>
</reference>
<dbReference type="InterPro" id="IPR025563">
    <property type="entry name" value="DUF4286"/>
</dbReference>
<dbReference type="OrthoDB" id="1121837at2"/>
<name>A0A2T0MIF5_9FLAO</name>
<dbReference type="EMBL" id="PVYX01000001">
    <property type="protein sequence ID" value="PRX57339.1"/>
    <property type="molecule type" value="Genomic_DNA"/>
</dbReference>
<protein>
    <submittedName>
        <fullName evidence="1">Uncharacterized protein DUF4286</fullName>
    </submittedName>
</protein>